<dbReference type="GeneID" id="39422150"/>
<dbReference type="KEGG" id="nfn:NFRAN_3049"/>
<dbReference type="Gene3D" id="3.40.50.720">
    <property type="entry name" value="NAD(P)-binding Rossmann-like Domain"/>
    <property type="match status" value="1"/>
</dbReference>
<keyword evidence="5" id="KW-1185">Reference proteome</keyword>
<evidence type="ECO:0000256" key="3">
    <source>
        <dbReference type="RuleBase" id="RU000363"/>
    </source>
</evidence>
<dbReference type="Pfam" id="PF00106">
    <property type="entry name" value="adh_short"/>
    <property type="match status" value="1"/>
</dbReference>
<reference evidence="4 5" key="1">
    <citation type="submission" date="2019-02" db="EMBL/GenBank/DDBJ databases">
        <authorList>
            <person name="Lehtovirta-Morley E L."/>
        </authorList>
    </citation>
    <scope>NUCLEOTIDE SEQUENCE [LARGE SCALE GENOMIC DNA]</scope>
    <source>
        <strain evidence="4">NFRAN1</strain>
    </source>
</reference>
<keyword evidence="2 4" id="KW-0560">Oxidoreductase</keyword>
<dbReference type="Proteomes" id="UP000294299">
    <property type="component" value="Chromosome NFRAN"/>
</dbReference>
<comment type="similarity">
    <text evidence="1 3">Belongs to the short-chain dehydrogenases/reductases (SDR) family.</text>
</comment>
<proteinExistence type="inferred from homology"/>
<sequence length="301" mass="33173">MAINDKVAVVTGSSSGIGFETSLALARNGYHTYATIRDIRKSKKIEAISVRENILIKTMEMDVNCDTSVKETMDKIISETGRIDVLVNNAGYGLFGALEDFDMDSIRNQFETNVFGVIRVAKSALPIMRDRREGLIVNVTSLAGLIGVPAESVYASTKFAVEGLSESLSYELEPFGVRIIIVEPGVINTSFVEDLVVPDLYGINKKGQFVQNKENEPSSISNYHDTIGKFLKYYYSAMSNAPHPQLVASEILQAIKKTSNKANSSPIIRVTIGSDSQKYSKLKRELGDDAFHTMLRRDLLG</sequence>
<dbReference type="InterPro" id="IPR051911">
    <property type="entry name" value="SDR_oxidoreductase"/>
</dbReference>
<evidence type="ECO:0000313" key="4">
    <source>
        <dbReference type="EMBL" id="VFJ15367.1"/>
    </source>
</evidence>
<dbReference type="OrthoDB" id="8585at2157"/>
<dbReference type="RefSeq" id="WP_134485318.1">
    <property type="nucleotide sequence ID" value="NZ_LR216287.1"/>
</dbReference>
<dbReference type="InterPro" id="IPR002347">
    <property type="entry name" value="SDR_fam"/>
</dbReference>
<dbReference type="InterPro" id="IPR036291">
    <property type="entry name" value="NAD(P)-bd_dom_sf"/>
</dbReference>
<evidence type="ECO:0000313" key="5">
    <source>
        <dbReference type="Proteomes" id="UP000294299"/>
    </source>
</evidence>
<organism evidence="4 5">
    <name type="scientific">Candidatus Nitrosocosmicus franklandianus</name>
    <dbReference type="NCBI Taxonomy" id="1798806"/>
    <lineage>
        <taxon>Archaea</taxon>
        <taxon>Nitrososphaerota</taxon>
        <taxon>Nitrososphaeria</taxon>
        <taxon>Nitrososphaerales</taxon>
        <taxon>Nitrososphaeraceae</taxon>
        <taxon>Candidatus Nitrosocosmicus</taxon>
    </lineage>
</organism>
<dbReference type="AlphaFoldDB" id="A0A484IEW2"/>
<dbReference type="CDD" id="cd05374">
    <property type="entry name" value="17beta-HSD-like_SDR_c"/>
    <property type="match status" value="1"/>
</dbReference>
<dbReference type="EC" id="1.1.1.163" evidence="4"/>
<dbReference type="PANTHER" id="PTHR43976:SF16">
    <property type="entry name" value="SHORT-CHAIN DEHYDROGENASE_REDUCTASE FAMILY PROTEIN"/>
    <property type="match status" value="1"/>
</dbReference>
<evidence type="ECO:0000256" key="1">
    <source>
        <dbReference type="ARBA" id="ARBA00006484"/>
    </source>
</evidence>
<dbReference type="PANTHER" id="PTHR43976">
    <property type="entry name" value="SHORT CHAIN DEHYDROGENASE"/>
    <property type="match status" value="1"/>
</dbReference>
<dbReference type="PRINTS" id="PR00081">
    <property type="entry name" value="GDHRDH"/>
</dbReference>
<dbReference type="GO" id="GO:0055041">
    <property type="term" value="F:cyclopentanol dehydrogenase activity"/>
    <property type="evidence" value="ECO:0007669"/>
    <property type="project" value="UniProtKB-EC"/>
</dbReference>
<dbReference type="PROSITE" id="PS00061">
    <property type="entry name" value="ADH_SHORT"/>
    <property type="match status" value="1"/>
</dbReference>
<accession>A0A484IEW2</accession>
<dbReference type="EMBL" id="LR216287">
    <property type="protein sequence ID" value="VFJ15367.1"/>
    <property type="molecule type" value="Genomic_DNA"/>
</dbReference>
<dbReference type="PRINTS" id="PR00080">
    <property type="entry name" value="SDRFAMILY"/>
</dbReference>
<evidence type="ECO:0000256" key="2">
    <source>
        <dbReference type="ARBA" id="ARBA00023002"/>
    </source>
</evidence>
<dbReference type="SUPFAM" id="SSF51735">
    <property type="entry name" value="NAD(P)-binding Rossmann-fold domains"/>
    <property type="match status" value="1"/>
</dbReference>
<gene>
    <name evidence="4" type="ORF">NFRAN_3049</name>
</gene>
<dbReference type="InterPro" id="IPR020904">
    <property type="entry name" value="Sc_DH/Rdtase_CS"/>
</dbReference>
<protein>
    <submittedName>
        <fullName evidence="4">3-hydroxybutyrate dehydrogenase</fullName>
        <ecNumber evidence="4">1.1.1.163</ecNumber>
    </submittedName>
</protein>
<name>A0A484IEW2_9ARCH</name>